<keyword evidence="1" id="KW-1133">Transmembrane helix</keyword>
<organism evidence="2 3">
    <name type="scientific">Plasmodium falciparum Tanzania</name>
    <name type="common">2000708</name>
    <dbReference type="NCBI Taxonomy" id="1036725"/>
    <lineage>
        <taxon>Eukaryota</taxon>
        <taxon>Sar</taxon>
        <taxon>Alveolata</taxon>
        <taxon>Apicomplexa</taxon>
        <taxon>Aconoidasida</taxon>
        <taxon>Haemosporida</taxon>
        <taxon>Plasmodiidae</taxon>
        <taxon>Plasmodium</taxon>
        <taxon>Plasmodium (Laverania)</taxon>
    </lineage>
</organism>
<gene>
    <name evidence="2" type="ORF">PFTANZ_05543</name>
</gene>
<reference evidence="2 3" key="2">
    <citation type="submission" date="2013-02" db="EMBL/GenBank/DDBJ databases">
        <title>The Genome Sequence of Plasmodium falciparum Tanzania (2000708).</title>
        <authorList>
            <consortium name="The Broad Institute Genome Sequencing Platform"/>
            <consortium name="The Broad Institute Genome Sequencing Center for Infectious Disease"/>
            <person name="Neafsey D."/>
            <person name="Cheeseman I."/>
            <person name="Volkman S."/>
            <person name="Adams J."/>
            <person name="Walker B."/>
            <person name="Young S.K."/>
            <person name="Zeng Q."/>
            <person name="Gargeya S."/>
            <person name="Fitzgerald M."/>
            <person name="Haas B."/>
            <person name="Abouelleil A."/>
            <person name="Alvarado L."/>
            <person name="Arachchi H.M."/>
            <person name="Berlin A.M."/>
            <person name="Chapman S.B."/>
            <person name="Dewar J."/>
            <person name="Goldberg J."/>
            <person name="Griggs A."/>
            <person name="Gujja S."/>
            <person name="Hansen M."/>
            <person name="Howarth C."/>
            <person name="Imamovic A."/>
            <person name="Larimer J."/>
            <person name="McCowan C."/>
            <person name="Murphy C."/>
            <person name="Neiman D."/>
            <person name="Pearson M."/>
            <person name="Priest M."/>
            <person name="Roberts A."/>
            <person name="Saif S."/>
            <person name="Shea T."/>
            <person name="Sisk P."/>
            <person name="Sykes S."/>
            <person name="Wortman J."/>
            <person name="Nusbaum C."/>
            <person name="Birren B."/>
        </authorList>
    </citation>
    <scope>NUCLEOTIDE SEQUENCE [LARGE SCALE GENOMIC DNA]</scope>
    <source>
        <strain evidence="3">Tanzania (2000708)</strain>
    </source>
</reference>
<name>A0A024VZI0_PLAFA</name>
<protein>
    <submittedName>
        <fullName evidence="2">Uncharacterized protein</fullName>
    </submittedName>
</protein>
<evidence type="ECO:0000313" key="2">
    <source>
        <dbReference type="EMBL" id="ETW33680.1"/>
    </source>
</evidence>
<evidence type="ECO:0000313" key="3">
    <source>
        <dbReference type="Proteomes" id="UP000030708"/>
    </source>
</evidence>
<reference evidence="2 3" key="1">
    <citation type="submission" date="2013-02" db="EMBL/GenBank/DDBJ databases">
        <title>The Genome Annotation of Plasmodium falciparum Tanzania (2000708).</title>
        <authorList>
            <consortium name="The Broad Institute Genome Sequencing Platform"/>
            <consortium name="The Broad Institute Genome Sequencing Center for Infectious Disease"/>
            <person name="Neafsey D."/>
            <person name="Hoffman S."/>
            <person name="Volkman S."/>
            <person name="Rosenthal P."/>
            <person name="Walker B."/>
            <person name="Young S.K."/>
            <person name="Zeng Q."/>
            <person name="Gargeya S."/>
            <person name="Fitzgerald M."/>
            <person name="Haas B."/>
            <person name="Abouelleil A."/>
            <person name="Allen A.W."/>
            <person name="Alvarado L."/>
            <person name="Arachchi H.M."/>
            <person name="Berlin A.M."/>
            <person name="Chapman S.B."/>
            <person name="Gainer-Dewar J."/>
            <person name="Goldberg J."/>
            <person name="Griggs A."/>
            <person name="Gujja S."/>
            <person name="Hansen M."/>
            <person name="Howarth C."/>
            <person name="Imamovic A."/>
            <person name="Ireland A."/>
            <person name="Larimer J."/>
            <person name="McCowan C."/>
            <person name="Murphy C."/>
            <person name="Pearson M."/>
            <person name="Poon T.W."/>
            <person name="Priest M."/>
            <person name="Roberts A."/>
            <person name="Saif S."/>
            <person name="Shea T."/>
            <person name="Sisk P."/>
            <person name="Sykes S."/>
            <person name="Wortman J."/>
            <person name="Nusbaum C."/>
            <person name="Birren B."/>
        </authorList>
    </citation>
    <scope>NUCLEOTIDE SEQUENCE [LARGE SCALE GENOMIC DNA]</scope>
    <source>
        <strain evidence="3">Tanzania (2000708)</strain>
    </source>
</reference>
<dbReference type="eggNOG" id="ENOG502TMX8">
    <property type="taxonomic scope" value="Eukaryota"/>
</dbReference>
<dbReference type="AlphaFoldDB" id="A0A024VZI0"/>
<sequence>MDDVIKNKIIKNDKKIVVIYDEIYDTYRKEQKGKNDYEKILRFFNPAVLIIKVLSEIYNIKDEVEYIPYSSYELVTTQIYINKEKKSLYESLYILYSINKCELPNNDMKNIKKVLSKNSQILINQLDNNDMVHIHLYNILSEFEEVYEYILFCYKKCYENYTRTFFYTKHLYNNNNNIIKNIIKLKRYKYYICRKYKNISFQNILNKFINVLNLCTKFTSNYQNIECIIFYVYLYIFLSIPIFIFPWNNIDNKLNNKILKDGNINILPNIIDKYKNNFFSHILNNIIDQKIGCYETYDFNIALFFYYTNERQRNKSISLSQQNDKKKNNNDPNILAETETNTLHINKINEYYVFKHIGYNTLSQFYKPHFYYMTILKKTFIYNKKMESIENLFYTLTNQLLQMDESYKNGIKKKKKKGTK</sequence>
<dbReference type="OrthoDB" id="376398at2759"/>
<keyword evidence="1" id="KW-0472">Membrane</keyword>
<dbReference type="Proteomes" id="UP000030708">
    <property type="component" value="Unassembled WGS sequence"/>
</dbReference>
<dbReference type="EMBL" id="KI926562">
    <property type="protein sequence ID" value="ETW33680.1"/>
    <property type="molecule type" value="Genomic_DNA"/>
</dbReference>
<feature type="transmembrane region" description="Helical" evidence="1">
    <location>
        <begin position="228"/>
        <end position="247"/>
    </location>
</feature>
<accession>A0A024VZI0</accession>
<keyword evidence="1" id="KW-0812">Transmembrane</keyword>
<evidence type="ECO:0000256" key="1">
    <source>
        <dbReference type="SAM" id="Phobius"/>
    </source>
</evidence>
<proteinExistence type="predicted"/>